<dbReference type="Proteomes" id="UP000732399">
    <property type="component" value="Unassembled WGS sequence"/>
</dbReference>
<dbReference type="RefSeq" id="WP_168134070.1">
    <property type="nucleotide sequence ID" value="NZ_JAAVJH010000004.1"/>
</dbReference>
<keyword evidence="3" id="KW-1185">Reference proteome</keyword>
<dbReference type="EMBL" id="JAAVJH010000004">
    <property type="protein sequence ID" value="NJR78527.1"/>
    <property type="molecule type" value="Genomic_DNA"/>
</dbReference>
<protein>
    <submittedName>
        <fullName evidence="2">Uncharacterized protein</fullName>
    </submittedName>
</protein>
<reference evidence="2 3" key="1">
    <citation type="submission" date="2020-03" db="EMBL/GenBank/DDBJ databases">
        <authorList>
            <person name="Wang L."/>
            <person name="He N."/>
            <person name="Li Y."/>
            <person name="Fang Y."/>
            <person name="Zhang F."/>
        </authorList>
    </citation>
    <scope>NUCLEOTIDE SEQUENCE [LARGE SCALE GENOMIC DNA]</scope>
    <source>
        <strain evidence="2 3">36D10-4-7</strain>
    </source>
</reference>
<accession>A0ABX1CRZ3</accession>
<comment type="caution">
    <text evidence="2">The sequence shown here is derived from an EMBL/GenBank/DDBJ whole genome shotgun (WGS) entry which is preliminary data.</text>
</comment>
<sequence>MVRLIVTAAAMVGAMTGWAEAAEDRRGAALLTLASDFLSTGEALPALRARQASVDETFAKAGSYPFRIAGLADTGSAATLATDRASVSPDTLTLVPAAGIALTLEAVARRFGKAARAPALPGTGHRYRFVLDEDRSVVVDLSGSADSTGARVTKLVAIRER</sequence>
<evidence type="ECO:0000313" key="2">
    <source>
        <dbReference type="EMBL" id="NJR78527.1"/>
    </source>
</evidence>
<evidence type="ECO:0000256" key="1">
    <source>
        <dbReference type="SAM" id="SignalP"/>
    </source>
</evidence>
<feature type="chain" id="PRO_5045657398" evidence="1">
    <location>
        <begin position="22"/>
        <end position="161"/>
    </location>
</feature>
<gene>
    <name evidence="2" type="ORF">HBH26_08015</name>
</gene>
<proteinExistence type="predicted"/>
<name>A0ABX1CRZ3_9SPHN</name>
<keyword evidence="1" id="KW-0732">Signal</keyword>
<evidence type="ECO:0000313" key="3">
    <source>
        <dbReference type="Proteomes" id="UP000732399"/>
    </source>
</evidence>
<feature type="signal peptide" evidence="1">
    <location>
        <begin position="1"/>
        <end position="21"/>
    </location>
</feature>
<organism evidence="2 3">
    <name type="scientific">Sphingomonas corticis</name>
    <dbReference type="NCBI Taxonomy" id="2722791"/>
    <lineage>
        <taxon>Bacteria</taxon>
        <taxon>Pseudomonadati</taxon>
        <taxon>Pseudomonadota</taxon>
        <taxon>Alphaproteobacteria</taxon>
        <taxon>Sphingomonadales</taxon>
        <taxon>Sphingomonadaceae</taxon>
        <taxon>Sphingomonas</taxon>
    </lineage>
</organism>